<dbReference type="CDD" id="cd08419">
    <property type="entry name" value="PBP2_CbbR_RubisCO_like"/>
    <property type="match status" value="1"/>
</dbReference>
<dbReference type="OrthoDB" id="9785745at2"/>
<dbReference type="AlphaFoldDB" id="A0A254N8T6"/>
<keyword evidence="3" id="KW-0238">DNA-binding</keyword>
<dbReference type="SUPFAM" id="SSF53850">
    <property type="entry name" value="Periplasmic binding protein-like II"/>
    <property type="match status" value="1"/>
</dbReference>
<comment type="similarity">
    <text evidence="1">Belongs to the LysR transcriptional regulatory family.</text>
</comment>
<keyword evidence="2" id="KW-0805">Transcription regulation</keyword>
<dbReference type="Gene3D" id="3.40.190.290">
    <property type="match status" value="1"/>
</dbReference>
<dbReference type="Proteomes" id="UP000197446">
    <property type="component" value="Unassembled WGS sequence"/>
</dbReference>
<proteinExistence type="inferred from homology"/>
<dbReference type="EMBL" id="NISI01000014">
    <property type="protein sequence ID" value="OWR00761.1"/>
    <property type="molecule type" value="Genomic_DNA"/>
</dbReference>
<gene>
    <name evidence="7" type="ORF">CDO81_23780</name>
</gene>
<dbReference type="PANTHER" id="PTHR30126:SF5">
    <property type="entry name" value="HTH-TYPE TRANSCRIPTIONAL ACTIVATOR CMPR"/>
    <property type="match status" value="1"/>
</dbReference>
<evidence type="ECO:0000256" key="4">
    <source>
        <dbReference type="ARBA" id="ARBA00023163"/>
    </source>
</evidence>
<dbReference type="Pfam" id="PF00126">
    <property type="entry name" value="HTH_1"/>
    <property type="match status" value="1"/>
</dbReference>
<dbReference type="FunFam" id="1.10.10.10:FF:000001">
    <property type="entry name" value="LysR family transcriptional regulator"/>
    <property type="match status" value="1"/>
</dbReference>
<feature type="region of interest" description="Disordered" evidence="5">
    <location>
        <begin position="310"/>
        <end position="333"/>
    </location>
</feature>
<accession>A0A254N8T6</accession>
<name>A0A254N8T6_9BURK</name>
<evidence type="ECO:0000313" key="7">
    <source>
        <dbReference type="EMBL" id="OWR00761.1"/>
    </source>
</evidence>
<dbReference type="Pfam" id="PF03466">
    <property type="entry name" value="LysR_substrate"/>
    <property type="match status" value="1"/>
</dbReference>
<evidence type="ECO:0000256" key="1">
    <source>
        <dbReference type="ARBA" id="ARBA00009437"/>
    </source>
</evidence>
<protein>
    <submittedName>
        <fullName evidence="7">LysR family transcriptional regulator</fullName>
    </submittedName>
</protein>
<comment type="caution">
    <text evidence="7">The sequence shown here is derived from an EMBL/GenBank/DDBJ whole genome shotgun (WGS) entry which is preliminary data.</text>
</comment>
<organism evidence="7 8">
    <name type="scientific">Roseateles puraquae</name>
    <dbReference type="NCBI Taxonomy" id="431059"/>
    <lineage>
        <taxon>Bacteria</taxon>
        <taxon>Pseudomonadati</taxon>
        <taxon>Pseudomonadota</taxon>
        <taxon>Betaproteobacteria</taxon>
        <taxon>Burkholderiales</taxon>
        <taxon>Sphaerotilaceae</taxon>
        <taxon>Roseateles</taxon>
    </lineage>
</organism>
<feature type="domain" description="HTH lysR-type" evidence="6">
    <location>
        <begin position="1"/>
        <end position="62"/>
    </location>
</feature>
<sequence>MLKNATFRQLAAFHAVARLGSVSRAAGELHLTQPAVSIQLKLLEESAGAPLLERQGRGIRLSAAGEVMADYAARILDLWREAGDEMAAQRGQFSGTLRVGAVTTAEYLLPPLLVAFAAEHPDVKVKLRVGNRDEIVAMLGGQEVDIAIMGRPPGELKTTSAAFAKHPMAFLASPKHPLMAQRDLTLADLHSANLLVRERGSGTRTTLERLYKDAGLPLRIGSEMSSNEAIKQMCAAGFGAAFLSLHTCGLELQAGLLALLPMAGNPLDREWHVMHLATRRLPQVASAFKQFLADDGQRLILEQLRTGAATPGVTSRAPRSRTAQARNVRQKGA</sequence>
<evidence type="ECO:0000256" key="5">
    <source>
        <dbReference type="SAM" id="MobiDB-lite"/>
    </source>
</evidence>
<evidence type="ECO:0000256" key="2">
    <source>
        <dbReference type="ARBA" id="ARBA00023015"/>
    </source>
</evidence>
<dbReference type="PROSITE" id="PS50931">
    <property type="entry name" value="HTH_LYSR"/>
    <property type="match status" value="1"/>
</dbReference>
<dbReference type="Gene3D" id="1.10.10.10">
    <property type="entry name" value="Winged helix-like DNA-binding domain superfamily/Winged helix DNA-binding domain"/>
    <property type="match status" value="1"/>
</dbReference>
<evidence type="ECO:0000313" key="8">
    <source>
        <dbReference type="Proteomes" id="UP000197446"/>
    </source>
</evidence>
<dbReference type="RefSeq" id="WP_088485749.1">
    <property type="nucleotide sequence ID" value="NZ_JBCNLH010000013.1"/>
</dbReference>
<dbReference type="PRINTS" id="PR00039">
    <property type="entry name" value="HTHLYSR"/>
</dbReference>
<dbReference type="InterPro" id="IPR036390">
    <property type="entry name" value="WH_DNA-bd_sf"/>
</dbReference>
<evidence type="ECO:0000259" key="6">
    <source>
        <dbReference type="PROSITE" id="PS50931"/>
    </source>
</evidence>
<keyword evidence="4" id="KW-0804">Transcription</keyword>
<dbReference type="InterPro" id="IPR036388">
    <property type="entry name" value="WH-like_DNA-bd_sf"/>
</dbReference>
<evidence type="ECO:0000256" key="3">
    <source>
        <dbReference type="ARBA" id="ARBA00023125"/>
    </source>
</evidence>
<dbReference type="GO" id="GO:0000976">
    <property type="term" value="F:transcription cis-regulatory region binding"/>
    <property type="evidence" value="ECO:0007669"/>
    <property type="project" value="TreeGrafter"/>
</dbReference>
<reference evidence="7 8" key="1">
    <citation type="journal article" date="2007" name="Int. J. Syst. Evol. Microbiol.">
        <title>Description of Pelomonas aquatica sp. nov. and Pelomonas puraquae sp. nov., isolated from industrial and haemodialysis water.</title>
        <authorList>
            <person name="Gomila M."/>
            <person name="Bowien B."/>
            <person name="Falsen E."/>
            <person name="Moore E.R."/>
            <person name="Lalucat J."/>
        </authorList>
    </citation>
    <scope>NUCLEOTIDE SEQUENCE [LARGE SCALE GENOMIC DNA]</scope>
    <source>
        <strain evidence="7 8">CCUG 52769</strain>
    </source>
</reference>
<dbReference type="SUPFAM" id="SSF46785">
    <property type="entry name" value="Winged helix' DNA-binding domain"/>
    <property type="match status" value="1"/>
</dbReference>
<dbReference type="InterPro" id="IPR005119">
    <property type="entry name" value="LysR_subst-bd"/>
</dbReference>
<dbReference type="InterPro" id="IPR000847">
    <property type="entry name" value="LysR_HTH_N"/>
</dbReference>
<keyword evidence="8" id="KW-1185">Reference proteome</keyword>
<dbReference type="GO" id="GO:0003700">
    <property type="term" value="F:DNA-binding transcription factor activity"/>
    <property type="evidence" value="ECO:0007669"/>
    <property type="project" value="InterPro"/>
</dbReference>
<dbReference type="PANTHER" id="PTHR30126">
    <property type="entry name" value="HTH-TYPE TRANSCRIPTIONAL REGULATOR"/>
    <property type="match status" value="1"/>
</dbReference>